<keyword evidence="2" id="KW-1185">Reference proteome</keyword>
<dbReference type="EMBL" id="SPUK01000005">
    <property type="protein sequence ID" value="TQV97275.1"/>
    <property type="molecule type" value="Genomic_DNA"/>
</dbReference>
<sequence>MGGVFKSVRDSGEMLAHLLITLGKLRFGRLDTLHLPRKTHKLTSSSSSAEQVEGAIRWVLEG</sequence>
<dbReference type="Proteomes" id="UP000315783">
    <property type="component" value="Unassembled WGS sequence"/>
</dbReference>
<gene>
    <name evidence="1" type="ORF">IF1G_04515</name>
</gene>
<organism evidence="1 2">
    <name type="scientific">Cordyceps javanica</name>
    <dbReference type="NCBI Taxonomy" id="43265"/>
    <lineage>
        <taxon>Eukaryota</taxon>
        <taxon>Fungi</taxon>
        <taxon>Dikarya</taxon>
        <taxon>Ascomycota</taxon>
        <taxon>Pezizomycotina</taxon>
        <taxon>Sordariomycetes</taxon>
        <taxon>Hypocreomycetidae</taxon>
        <taxon>Hypocreales</taxon>
        <taxon>Cordycipitaceae</taxon>
        <taxon>Cordyceps</taxon>
    </lineage>
</organism>
<comment type="caution">
    <text evidence="1">The sequence shown here is derived from an EMBL/GenBank/DDBJ whole genome shotgun (WGS) entry which is preliminary data.</text>
</comment>
<proteinExistence type="predicted"/>
<accession>A0A545V6D7</accession>
<reference evidence="1 2" key="1">
    <citation type="journal article" date="2019" name="Appl. Microbiol. Biotechnol.">
        <title>Genome sequence of Isaria javanica and comparative genome analysis insights into family S53 peptidase evolution in fungal entomopathogens.</title>
        <authorList>
            <person name="Lin R."/>
            <person name="Zhang X."/>
            <person name="Xin B."/>
            <person name="Zou M."/>
            <person name="Gao Y."/>
            <person name="Qin F."/>
            <person name="Hu Q."/>
            <person name="Xie B."/>
            <person name="Cheng X."/>
        </authorList>
    </citation>
    <scope>NUCLEOTIDE SEQUENCE [LARGE SCALE GENOMIC DNA]</scope>
    <source>
        <strain evidence="1 2">IJ1G</strain>
    </source>
</reference>
<protein>
    <submittedName>
        <fullName evidence="1">Uncharacterized protein</fullName>
    </submittedName>
</protein>
<dbReference type="AlphaFoldDB" id="A0A545V6D7"/>
<name>A0A545V6D7_9HYPO</name>
<evidence type="ECO:0000313" key="1">
    <source>
        <dbReference type="EMBL" id="TQV97275.1"/>
    </source>
</evidence>
<evidence type="ECO:0000313" key="2">
    <source>
        <dbReference type="Proteomes" id="UP000315783"/>
    </source>
</evidence>